<proteinExistence type="inferred from homology"/>
<feature type="domain" description="Peptidase M1 membrane alanine aminopeptidase" evidence="13">
    <location>
        <begin position="298"/>
        <end position="438"/>
    </location>
</feature>
<dbReference type="InterPro" id="IPR027268">
    <property type="entry name" value="Peptidase_M4/M1_CTD_sf"/>
</dbReference>
<dbReference type="Proteomes" id="UP001500665">
    <property type="component" value="Unassembled WGS sequence"/>
</dbReference>
<keyword evidence="10" id="KW-0482">Metalloprotease</keyword>
<keyword evidence="9" id="KW-0862">Zinc</keyword>
<dbReference type="Pfam" id="PF17900">
    <property type="entry name" value="Peptidase_M1_N"/>
    <property type="match status" value="1"/>
</dbReference>
<dbReference type="EMBL" id="BAAAHH010000005">
    <property type="protein sequence ID" value="GAA0945676.1"/>
    <property type="molecule type" value="Genomic_DNA"/>
</dbReference>
<keyword evidence="8" id="KW-0378">Hydrolase</keyword>
<dbReference type="InterPro" id="IPR045357">
    <property type="entry name" value="Aminopeptidase_N-like_N"/>
</dbReference>
<evidence type="ECO:0000256" key="9">
    <source>
        <dbReference type="ARBA" id="ARBA00022833"/>
    </source>
</evidence>
<dbReference type="CDD" id="cd09603">
    <property type="entry name" value="M1_APN_like"/>
    <property type="match status" value="1"/>
</dbReference>
<sequence>MGLTPGAGAGAMGRAAEPGESGLGDGYFPTSGNGGYDVGNYKVDLKFTPEGHQVEATVEVKAKAERELSSFNLDYRGPKITKVTVDGQAAEYERKGRELVVTPAAPIAEGAAFETAVSYTGTPPTLTNPGLGSYGWSRSKDGALVTAQPDGASAWLPSNDHPSDKATFDFAITVPAKLRAYANGEPGRPVTENGLTTYHWHERSPMATYLATIAIGKFVERRSKAGKVEVITAVDPKYRKSLKRVHDTTVKTMRWQQKLFGPYPFSTTGAIVDDPQLGYALETQSRPVYGGFVPDEAFIVHEIAHQWFGNSVSLRRWEDIWLNEGFATYVEWLWKERHNRHESTRKIFNRYYRQSGNSPALSPVPGRPGRKEMFGFSVYIRGAMTLEALRRKVGDRAFFRTLRTWAVENKDGYGDTEKFIALAEKTSGKQLDRLFKVWLYQKGKPAKNSW</sequence>
<dbReference type="InterPro" id="IPR001930">
    <property type="entry name" value="Peptidase_M1"/>
</dbReference>
<evidence type="ECO:0000256" key="12">
    <source>
        <dbReference type="ARBA" id="ARBA00031533"/>
    </source>
</evidence>
<reference evidence="16" key="1">
    <citation type="journal article" date="2019" name="Int. J. Syst. Evol. Microbiol.">
        <title>The Global Catalogue of Microorganisms (GCM) 10K type strain sequencing project: providing services to taxonomists for standard genome sequencing and annotation.</title>
        <authorList>
            <consortium name="The Broad Institute Genomics Platform"/>
            <consortium name="The Broad Institute Genome Sequencing Center for Infectious Disease"/>
            <person name="Wu L."/>
            <person name="Ma J."/>
        </authorList>
    </citation>
    <scope>NUCLEOTIDE SEQUENCE [LARGE SCALE GENOMIC DNA]</scope>
    <source>
        <strain evidence="16">JCM 10696</strain>
    </source>
</reference>
<dbReference type="SUPFAM" id="SSF63737">
    <property type="entry name" value="Leukotriene A4 hydrolase N-terminal domain"/>
    <property type="match status" value="1"/>
</dbReference>
<protein>
    <recommendedName>
        <fullName evidence="5">Aminopeptidase N</fullName>
        <ecNumber evidence="4">3.4.11.2</ecNumber>
    </recommendedName>
    <alternativeName>
        <fullName evidence="11">Alanine aminopeptidase</fullName>
    </alternativeName>
    <alternativeName>
        <fullName evidence="12">Lysyl aminopeptidase</fullName>
    </alternativeName>
</protein>
<dbReference type="InterPro" id="IPR050344">
    <property type="entry name" value="Peptidase_M1_aminopeptidases"/>
</dbReference>
<evidence type="ECO:0000259" key="14">
    <source>
        <dbReference type="Pfam" id="PF17900"/>
    </source>
</evidence>
<comment type="cofactor">
    <cofactor evidence="2">
        <name>Zn(2+)</name>
        <dbReference type="ChEBI" id="CHEBI:29105"/>
    </cofactor>
</comment>
<comment type="caution">
    <text evidence="15">The sequence shown here is derived from an EMBL/GenBank/DDBJ whole genome shotgun (WGS) entry which is preliminary data.</text>
</comment>
<evidence type="ECO:0000313" key="15">
    <source>
        <dbReference type="EMBL" id="GAA0945676.1"/>
    </source>
</evidence>
<evidence type="ECO:0000256" key="5">
    <source>
        <dbReference type="ARBA" id="ARBA00015611"/>
    </source>
</evidence>
<keyword evidence="7" id="KW-0479">Metal-binding</keyword>
<dbReference type="InterPro" id="IPR042097">
    <property type="entry name" value="Aminopeptidase_N-like_N_sf"/>
</dbReference>
<evidence type="ECO:0000256" key="7">
    <source>
        <dbReference type="ARBA" id="ARBA00022723"/>
    </source>
</evidence>
<evidence type="ECO:0000256" key="4">
    <source>
        <dbReference type="ARBA" id="ARBA00012564"/>
    </source>
</evidence>
<evidence type="ECO:0000313" key="16">
    <source>
        <dbReference type="Proteomes" id="UP001500665"/>
    </source>
</evidence>
<dbReference type="PANTHER" id="PTHR11533:SF297">
    <property type="entry name" value="AMINOPEPTIDASE N"/>
    <property type="match status" value="1"/>
</dbReference>
<comment type="similarity">
    <text evidence="3">Belongs to the peptidase M1 family.</text>
</comment>
<dbReference type="Gene3D" id="1.10.390.10">
    <property type="entry name" value="Neutral Protease Domain 2"/>
    <property type="match status" value="1"/>
</dbReference>
<dbReference type="PANTHER" id="PTHR11533">
    <property type="entry name" value="PROTEASE M1 ZINC METALLOPROTEASE"/>
    <property type="match status" value="1"/>
</dbReference>
<keyword evidence="6" id="KW-0645">Protease</keyword>
<feature type="domain" description="Aminopeptidase N-like N-terminal" evidence="14">
    <location>
        <begin position="40"/>
        <end position="210"/>
    </location>
</feature>
<evidence type="ECO:0000256" key="3">
    <source>
        <dbReference type="ARBA" id="ARBA00010136"/>
    </source>
</evidence>
<evidence type="ECO:0000256" key="8">
    <source>
        <dbReference type="ARBA" id="ARBA00022801"/>
    </source>
</evidence>
<dbReference type="InterPro" id="IPR014782">
    <property type="entry name" value="Peptidase_M1_dom"/>
</dbReference>
<keyword evidence="16" id="KW-1185">Reference proteome</keyword>
<gene>
    <name evidence="15" type="ORF">GCM10009550_19600</name>
</gene>
<dbReference type="PRINTS" id="PR00756">
    <property type="entry name" value="ALADIPTASE"/>
</dbReference>
<name>A0ABP4BBH4_9ACTN</name>
<organism evidence="15 16">
    <name type="scientific">Actinocorallia libanotica</name>
    <dbReference type="NCBI Taxonomy" id="46162"/>
    <lineage>
        <taxon>Bacteria</taxon>
        <taxon>Bacillati</taxon>
        <taxon>Actinomycetota</taxon>
        <taxon>Actinomycetes</taxon>
        <taxon>Streptosporangiales</taxon>
        <taxon>Thermomonosporaceae</taxon>
        <taxon>Actinocorallia</taxon>
    </lineage>
</organism>
<evidence type="ECO:0000256" key="6">
    <source>
        <dbReference type="ARBA" id="ARBA00022670"/>
    </source>
</evidence>
<evidence type="ECO:0000256" key="10">
    <source>
        <dbReference type="ARBA" id="ARBA00023049"/>
    </source>
</evidence>
<dbReference type="Gene3D" id="2.60.40.1730">
    <property type="entry name" value="tricorn interacting facor f3 domain"/>
    <property type="match status" value="1"/>
</dbReference>
<evidence type="ECO:0000256" key="1">
    <source>
        <dbReference type="ARBA" id="ARBA00000098"/>
    </source>
</evidence>
<evidence type="ECO:0000256" key="11">
    <source>
        <dbReference type="ARBA" id="ARBA00029811"/>
    </source>
</evidence>
<dbReference type="EC" id="3.4.11.2" evidence="4"/>
<evidence type="ECO:0000256" key="2">
    <source>
        <dbReference type="ARBA" id="ARBA00001947"/>
    </source>
</evidence>
<evidence type="ECO:0000259" key="13">
    <source>
        <dbReference type="Pfam" id="PF01433"/>
    </source>
</evidence>
<dbReference type="Pfam" id="PF01433">
    <property type="entry name" value="Peptidase_M1"/>
    <property type="match status" value="1"/>
</dbReference>
<comment type="catalytic activity">
    <reaction evidence="1">
        <text>Release of an N-terminal amino acid, Xaa-|-Yaa- from a peptide, amide or arylamide. Xaa is preferably Ala, but may be most amino acids including Pro (slow action). When a terminal hydrophobic residue is followed by a prolyl residue, the two may be released as an intact Xaa-Pro dipeptide.</text>
        <dbReference type="EC" id="3.4.11.2"/>
    </reaction>
</comment>
<accession>A0ABP4BBH4</accession>
<dbReference type="SUPFAM" id="SSF55486">
    <property type="entry name" value="Metalloproteases ('zincins'), catalytic domain"/>
    <property type="match status" value="1"/>
</dbReference>